<sequence>MEDFLTKLSKQTVLQISGVDTRKYLHGQVSVELENWQSNTARFAAHCDFKGKMWNSFLICDQGENMLISGHHEANTVSLEQLKKYGVFSKVEIREAEEYSIFVGAGKDVEKLVEDMFASAPQSYMSTVQNDFGVAIRMDFEYTTYKLILNADGVKYVEQNAATLIDEQLGEQYVEYLEIGAGIGNIQAKTVGEFVPQMLNLQYLNAIDFDKGCYMGQEVVARTKFLGKNKRATYILNANEAVSKLNIGDPVEIQVGENWRRAGKIIRFANVNGKTRALAVLPNDTEYGTVLKLKDSTERFTVSEHPYPFEIVKQ</sequence>
<gene>
    <name evidence="2" type="ORF">ACFOHL_10870</name>
</gene>
<dbReference type="InterPro" id="IPR017703">
    <property type="entry name" value="YgfZ/GCV_T_CS"/>
</dbReference>
<reference evidence="3" key="1">
    <citation type="journal article" date="2019" name="Int. J. Syst. Evol. Microbiol.">
        <title>The Global Catalogue of Microorganisms (GCM) 10K type strain sequencing project: providing services to taxonomists for standard genome sequencing and annotation.</title>
        <authorList>
            <consortium name="The Broad Institute Genomics Platform"/>
            <consortium name="The Broad Institute Genome Sequencing Center for Infectious Disease"/>
            <person name="Wu L."/>
            <person name="Ma J."/>
        </authorList>
    </citation>
    <scope>NUCLEOTIDE SEQUENCE [LARGE SCALE GENOMIC DNA]</scope>
    <source>
        <strain evidence="3">KCTC 52473</strain>
    </source>
</reference>
<dbReference type="Gene3D" id="2.40.30.160">
    <property type="match status" value="1"/>
</dbReference>
<dbReference type="SUPFAM" id="SSF101790">
    <property type="entry name" value="Aminomethyltransferase beta-barrel domain"/>
    <property type="match status" value="1"/>
</dbReference>
<keyword evidence="3" id="KW-1185">Reference proteome</keyword>
<protein>
    <submittedName>
        <fullName evidence="2">YgfZ/GcvT domain-containing protein</fullName>
    </submittedName>
</protein>
<dbReference type="NCBIfam" id="TIGR03317">
    <property type="entry name" value="ygfZ_signature"/>
    <property type="match status" value="1"/>
</dbReference>
<dbReference type="RefSeq" id="WP_376920260.1">
    <property type="nucleotide sequence ID" value="NZ_JBHRSW010000017.1"/>
</dbReference>
<organism evidence="2 3">
    <name type="scientific">Agaribacter flavus</name>
    <dbReference type="NCBI Taxonomy" id="1902781"/>
    <lineage>
        <taxon>Bacteria</taxon>
        <taxon>Pseudomonadati</taxon>
        <taxon>Pseudomonadota</taxon>
        <taxon>Gammaproteobacteria</taxon>
        <taxon>Alteromonadales</taxon>
        <taxon>Alteromonadaceae</taxon>
        <taxon>Agaribacter</taxon>
    </lineage>
</organism>
<feature type="domain" description="tRNA-modifying protein YgfZ-like beta-barrel" evidence="1">
    <location>
        <begin position="229"/>
        <end position="295"/>
    </location>
</feature>
<name>A0ABV7FUG5_9ALTE</name>
<dbReference type="Gene3D" id="3.30.70.1630">
    <property type="match status" value="1"/>
</dbReference>
<dbReference type="Pfam" id="PF21130">
    <property type="entry name" value="YgfZ_barrel"/>
    <property type="match status" value="1"/>
</dbReference>
<evidence type="ECO:0000313" key="3">
    <source>
        <dbReference type="Proteomes" id="UP001595478"/>
    </source>
</evidence>
<dbReference type="InterPro" id="IPR029043">
    <property type="entry name" value="GcvT/YgfZ_C"/>
</dbReference>
<dbReference type="Proteomes" id="UP001595478">
    <property type="component" value="Unassembled WGS sequence"/>
</dbReference>
<dbReference type="PANTHER" id="PTHR22602">
    <property type="entry name" value="TRANSFERASE CAF17, MITOCHONDRIAL-RELATED"/>
    <property type="match status" value="1"/>
</dbReference>
<comment type="caution">
    <text evidence="2">The sequence shown here is derived from an EMBL/GenBank/DDBJ whole genome shotgun (WGS) entry which is preliminary data.</text>
</comment>
<dbReference type="EMBL" id="JBHRSW010000017">
    <property type="protein sequence ID" value="MFC3122126.1"/>
    <property type="molecule type" value="Genomic_DNA"/>
</dbReference>
<dbReference type="InterPro" id="IPR048451">
    <property type="entry name" value="YgfZ_barrel"/>
</dbReference>
<dbReference type="InterPro" id="IPR045179">
    <property type="entry name" value="YgfZ/GcvT"/>
</dbReference>
<accession>A0ABV7FUG5</accession>
<proteinExistence type="predicted"/>
<dbReference type="SUPFAM" id="SSF103025">
    <property type="entry name" value="Folate-binding domain"/>
    <property type="match status" value="1"/>
</dbReference>
<evidence type="ECO:0000259" key="1">
    <source>
        <dbReference type="Pfam" id="PF21130"/>
    </source>
</evidence>
<evidence type="ECO:0000313" key="2">
    <source>
        <dbReference type="EMBL" id="MFC3122126.1"/>
    </source>
</evidence>
<dbReference type="PANTHER" id="PTHR22602:SF0">
    <property type="entry name" value="TRANSFERASE CAF17, MITOCHONDRIAL-RELATED"/>
    <property type="match status" value="1"/>
</dbReference>
<dbReference type="Gene3D" id="3.30.70.1400">
    <property type="entry name" value="Aminomethyltransferase beta-barrel domains"/>
    <property type="match status" value="1"/>
</dbReference>